<dbReference type="AlphaFoldDB" id="A0A0V1PVJ8"/>
<evidence type="ECO:0000256" key="14">
    <source>
        <dbReference type="SAM" id="Phobius"/>
    </source>
</evidence>
<evidence type="ECO:0000256" key="5">
    <source>
        <dbReference type="ARBA" id="ARBA00022448"/>
    </source>
</evidence>
<evidence type="ECO:0000256" key="13">
    <source>
        <dbReference type="RuleBase" id="RU000488"/>
    </source>
</evidence>
<comment type="subcellular location">
    <subcellularLocation>
        <location evidence="2">Mitochondrion inner membrane</location>
        <topology evidence="2">Multi-pass membrane protein</topology>
    </subcellularLocation>
</comment>
<reference evidence="15 16" key="1">
    <citation type="submission" date="2015-11" db="EMBL/GenBank/DDBJ databases">
        <title>The genome of Debaryomyces fabryi.</title>
        <authorList>
            <person name="Tafer H."/>
            <person name="Lopandic K."/>
        </authorList>
    </citation>
    <scope>NUCLEOTIDE SEQUENCE [LARGE SCALE GENOMIC DNA]</scope>
    <source>
        <strain evidence="15 16">CBS 789</strain>
    </source>
</reference>
<proteinExistence type="inferred from homology"/>
<evidence type="ECO:0000256" key="9">
    <source>
        <dbReference type="ARBA" id="ARBA00022989"/>
    </source>
</evidence>
<keyword evidence="11 12" id="KW-0472">Membrane</keyword>
<dbReference type="PANTHER" id="PTHR45683">
    <property type="entry name" value="MITOCHONDRIAL NICOTINAMIDE ADENINE DINUCLEOTIDE TRANSPORTER 1-RELATED-RELATED"/>
    <property type="match status" value="1"/>
</dbReference>
<keyword evidence="5 13" id="KW-0813">Transport</keyword>
<feature type="repeat" description="Solcar" evidence="12">
    <location>
        <begin position="291"/>
        <end position="382"/>
    </location>
</feature>
<evidence type="ECO:0000256" key="3">
    <source>
        <dbReference type="ARBA" id="ARBA00006375"/>
    </source>
</evidence>
<feature type="transmembrane region" description="Helical" evidence="14">
    <location>
        <begin position="248"/>
        <end position="267"/>
    </location>
</feature>
<dbReference type="RefSeq" id="XP_015466310.1">
    <property type="nucleotide sequence ID" value="XM_015612877.1"/>
</dbReference>
<dbReference type="Gene3D" id="1.50.40.10">
    <property type="entry name" value="Mitochondrial carrier domain"/>
    <property type="match status" value="1"/>
</dbReference>
<evidence type="ECO:0000313" key="15">
    <source>
        <dbReference type="EMBL" id="KSA00208.1"/>
    </source>
</evidence>
<comment type="function">
    <text evidence="1">Mitochondrial transporter that mediates uptake of thiamine pyrophosphate (ThPP) into mitochondria.</text>
</comment>
<evidence type="ECO:0000256" key="6">
    <source>
        <dbReference type="ARBA" id="ARBA00022692"/>
    </source>
</evidence>
<evidence type="ECO:0000313" key="16">
    <source>
        <dbReference type="Proteomes" id="UP000054251"/>
    </source>
</evidence>
<evidence type="ECO:0000256" key="7">
    <source>
        <dbReference type="ARBA" id="ARBA00022737"/>
    </source>
</evidence>
<dbReference type="PROSITE" id="PS50920">
    <property type="entry name" value="SOLCAR"/>
    <property type="match status" value="3"/>
</dbReference>
<dbReference type="FunFam" id="1.50.40.10:FF:000075">
    <property type="entry name" value="Nicotinamide adenine dinucleotide transporter 2, mitochondrial"/>
    <property type="match status" value="1"/>
</dbReference>
<evidence type="ECO:0000256" key="8">
    <source>
        <dbReference type="ARBA" id="ARBA00022792"/>
    </source>
</evidence>
<evidence type="ECO:0000256" key="2">
    <source>
        <dbReference type="ARBA" id="ARBA00004448"/>
    </source>
</evidence>
<dbReference type="InterPro" id="IPR044712">
    <property type="entry name" value="SLC25A32-like"/>
</dbReference>
<feature type="repeat" description="Solcar" evidence="12">
    <location>
        <begin position="62"/>
        <end position="157"/>
    </location>
</feature>
<keyword evidence="7" id="KW-0677">Repeat</keyword>
<keyword evidence="8" id="KW-0999">Mitochondrion inner membrane</keyword>
<feature type="transmembrane region" description="Helical" evidence="14">
    <location>
        <begin position="128"/>
        <end position="150"/>
    </location>
</feature>
<keyword evidence="16" id="KW-1185">Reference proteome</keyword>
<dbReference type="InterPro" id="IPR018108">
    <property type="entry name" value="MCP_transmembrane"/>
</dbReference>
<keyword evidence="9 14" id="KW-1133">Transmembrane helix</keyword>
<feature type="transmembrane region" description="Helical" evidence="14">
    <location>
        <begin position="66"/>
        <end position="88"/>
    </location>
</feature>
<comment type="similarity">
    <text evidence="3 13">Belongs to the mitochondrial carrier (TC 2.A.29) family.</text>
</comment>
<dbReference type="PRINTS" id="PR00926">
    <property type="entry name" value="MITOCARRIER"/>
</dbReference>
<evidence type="ECO:0000256" key="4">
    <source>
        <dbReference type="ARBA" id="ARBA00021935"/>
    </source>
</evidence>
<dbReference type="GeneID" id="26841057"/>
<feature type="repeat" description="Solcar" evidence="12">
    <location>
        <begin position="170"/>
        <end position="276"/>
    </location>
</feature>
<dbReference type="GO" id="GO:0005743">
    <property type="term" value="C:mitochondrial inner membrane"/>
    <property type="evidence" value="ECO:0007669"/>
    <property type="project" value="UniProtKB-SubCell"/>
</dbReference>
<gene>
    <name evidence="15" type="ORF">AC631_04048</name>
</gene>
<dbReference type="InterPro" id="IPR023395">
    <property type="entry name" value="MCP_dom_sf"/>
</dbReference>
<evidence type="ECO:0000256" key="1">
    <source>
        <dbReference type="ARBA" id="ARBA00002238"/>
    </source>
</evidence>
<dbReference type="SUPFAM" id="SSF103506">
    <property type="entry name" value="Mitochondrial carrier"/>
    <property type="match status" value="1"/>
</dbReference>
<evidence type="ECO:0000256" key="12">
    <source>
        <dbReference type="PROSITE-ProRule" id="PRU00282"/>
    </source>
</evidence>
<feature type="transmembrane region" description="Helical" evidence="14">
    <location>
        <begin position="170"/>
        <end position="196"/>
    </location>
</feature>
<name>A0A0V1PVJ8_9ASCO</name>
<keyword evidence="6 12" id="KW-0812">Transmembrane</keyword>
<evidence type="ECO:0000256" key="11">
    <source>
        <dbReference type="ARBA" id="ARBA00023136"/>
    </source>
</evidence>
<accession>A0A0V1PVJ8</accession>
<comment type="caution">
    <text evidence="15">The sequence shown here is derived from an EMBL/GenBank/DDBJ whole genome shotgun (WGS) entry which is preliminary data.</text>
</comment>
<dbReference type="OrthoDB" id="10266426at2759"/>
<dbReference type="Proteomes" id="UP000054251">
    <property type="component" value="Unassembled WGS sequence"/>
</dbReference>
<sequence>MVNKNPRDPLESPLSPLERDFSDRVQGEDLEFRASDDGIYRIIHKKSQLYAFEPSKLLSKFTATQLVTISGAASGFLAGVVVCPLDVVKTRFQAQGAMAQSTGSLVNKEYRGFLGAFKTILREEGIRGLYRGLVPITIGYLPTWTIYFTIYERAKLFYPDFLKSHFNLEIHALNHFCSALTAGMTSSIAVNPIWVVKTRLMIQTGSGTTIDKSIAKDKSASKPKIERTYYKGTLDAIRTMYKEEGIRVFYSGLIPSLFGLLHVGIHFPVYEKLKLWLECDLNSTTSDQQQSTLGRLIIASSVSKMIASTITYPHEILRTRMQIQSSNGKKSDKHKGKLISSIVKIYQKEGFKGFYAGYGINLVRTVPASAVTLVSFEYFKTYLLEVSGKQ</sequence>
<dbReference type="Pfam" id="PF00153">
    <property type="entry name" value="Mito_carr"/>
    <property type="match status" value="3"/>
</dbReference>
<dbReference type="InterPro" id="IPR002067">
    <property type="entry name" value="MCP"/>
</dbReference>
<keyword evidence="10" id="KW-0496">Mitochondrion</keyword>
<dbReference type="GO" id="GO:0015215">
    <property type="term" value="F:nucleotide transmembrane transporter activity"/>
    <property type="evidence" value="ECO:0007669"/>
    <property type="project" value="UniProtKB-ARBA"/>
</dbReference>
<protein>
    <recommendedName>
        <fullName evidence="4">Mitochondrial thiamine pyrophosphate carrier 1</fullName>
    </recommendedName>
</protein>
<evidence type="ECO:0000256" key="10">
    <source>
        <dbReference type="ARBA" id="ARBA00023128"/>
    </source>
</evidence>
<organism evidence="15 16">
    <name type="scientific">Debaryomyces fabryi</name>
    <dbReference type="NCBI Taxonomy" id="58627"/>
    <lineage>
        <taxon>Eukaryota</taxon>
        <taxon>Fungi</taxon>
        <taxon>Dikarya</taxon>
        <taxon>Ascomycota</taxon>
        <taxon>Saccharomycotina</taxon>
        <taxon>Pichiomycetes</taxon>
        <taxon>Debaryomycetaceae</taxon>
        <taxon>Debaryomyces</taxon>
    </lineage>
</organism>
<dbReference type="EMBL" id="LMYN01000098">
    <property type="protein sequence ID" value="KSA00208.1"/>
    <property type="molecule type" value="Genomic_DNA"/>
</dbReference>